<dbReference type="OrthoDB" id="1878928at2759"/>
<evidence type="ECO:0000256" key="1">
    <source>
        <dbReference type="SAM" id="MobiDB-lite"/>
    </source>
</evidence>
<dbReference type="PANTHER" id="PTHR47603">
    <property type="entry name" value="PPR CONTAINING-LIKE PROTEIN"/>
    <property type="match status" value="1"/>
</dbReference>
<accession>A0A9E7JZU7</accession>
<feature type="non-terminal residue" evidence="2">
    <location>
        <position position="1"/>
    </location>
</feature>
<name>A0A9E7JZU7_9LILI</name>
<organism evidence="2 3">
    <name type="scientific">Musa troglodytarum</name>
    <name type="common">fe'i banana</name>
    <dbReference type="NCBI Taxonomy" id="320322"/>
    <lineage>
        <taxon>Eukaryota</taxon>
        <taxon>Viridiplantae</taxon>
        <taxon>Streptophyta</taxon>
        <taxon>Embryophyta</taxon>
        <taxon>Tracheophyta</taxon>
        <taxon>Spermatophyta</taxon>
        <taxon>Magnoliopsida</taxon>
        <taxon>Liliopsida</taxon>
        <taxon>Zingiberales</taxon>
        <taxon>Musaceae</taxon>
        <taxon>Musa</taxon>
    </lineage>
</organism>
<evidence type="ECO:0000313" key="3">
    <source>
        <dbReference type="Proteomes" id="UP001055439"/>
    </source>
</evidence>
<proteinExistence type="predicted"/>
<dbReference type="EMBL" id="CP097507">
    <property type="protein sequence ID" value="URE00909.1"/>
    <property type="molecule type" value="Genomic_DNA"/>
</dbReference>
<dbReference type="Gene3D" id="1.25.40.10">
    <property type="entry name" value="Tetratricopeptide repeat domain"/>
    <property type="match status" value="1"/>
</dbReference>
<sequence>LTMWRSSYSRSLLRTLLGGSQRRIECRSAKHPILLWSPLSFRSSSCLYLAAGGVGGGSAAESITFVDAPKQKLERDGEEVIGYPQLLEGTGLGRFRDEAVACRMLHGAGAVLLFRTTVCSRPSKFVAGYCCENYATSSSSYSSYDRTMNRQQDCKVRDCKYSNVEEPVEKKVGKNISSVEKRKFLVNTLLDFKDSKEAVYGTLDAWVAWEHSFPLVTLKKALLVLEKEEQWHRVVQVIKWMLSKGQGTTMGTYEQLIRALEKDNRAEEAHRIWVKKISHDLHSVPWRFCDLMLSIYYRNNMLERLVMLFQELEAYDRKPPSKSVVRKVGDAYEVLGLLEKKNKLLEKYNNLFSEISDKTSRSSKRSKRVAGINDERADRTHTSAKDSDSGPSDAEIDARV</sequence>
<dbReference type="InterPro" id="IPR011990">
    <property type="entry name" value="TPR-like_helical_dom_sf"/>
</dbReference>
<dbReference type="AlphaFoldDB" id="A0A9E7JZU7"/>
<protein>
    <submittedName>
        <fullName evidence="2">Pentatricopeptide repeat-containing protein</fullName>
    </submittedName>
</protein>
<feature type="region of interest" description="Disordered" evidence="1">
    <location>
        <begin position="357"/>
        <end position="400"/>
    </location>
</feature>
<gene>
    <name evidence="2" type="ORF">MUK42_18442</name>
</gene>
<feature type="compositionally biased region" description="Basic and acidic residues" evidence="1">
    <location>
        <begin position="373"/>
        <end position="388"/>
    </location>
</feature>
<dbReference type="EMBL" id="CP097507">
    <property type="protein sequence ID" value="URE00908.1"/>
    <property type="molecule type" value="Genomic_DNA"/>
</dbReference>
<evidence type="ECO:0000313" key="2">
    <source>
        <dbReference type="EMBL" id="URE00908.1"/>
    </source>
</evidence>
<reference evidence="2" key="1">
    <citation type="submission" date="2022-05" db="EMBL/GenBank/DDBJ databases">
        <title>The Musa troglodytarum L. genome provides insights into the mechanism of non-climacteric behaviour and enrichment of carotenoids.</title>
        <authorList>
            <person name="Wang J."/>
        </authorList>
    </citation>
    <scope>NUCLEOTIDE SEQUENCE</scope>
    <source>
        <tissue evidence="2">Leaf</tissue>
    </source>
</reference>
<keyword evidence="3" id="KW-1185">Reference proteome</keyword>
<dbReference type="Proteomes" id="UP001055439">
    <property type="component" value="Chromosome 5"/>
</dbReference>
<dbReference type="PANTHER" id="PTHR47603:SF1">
    <property type="entry name" value="PPR CONTAINING-LIKE PROTEIN"/>
    <property type="match status" value="1"/>
</dbReference>